<accession>A0A4R2K6U0</accession>
<comment type="caution">
    <text evidence="3">The sequence shown here is derived from an EMBL/GenBank/DDBJ whole genome shotgun (WGS) entry which is preliminary data.</text>
</comment>
<reference evidence="3 4" key="1">
    <citation type="submission" date="2019-03" db="EMBL/GenBank/DDBJ databases">
        <title>Genomic Encyclopedia of Type Strains, Phase IV (KMG-IV): sequencing the most valuable type-strain genomes for metagenomic binning, comparative biology and taxonomic classification.</title>
        <authorList>
            <person name="Goeker M."/>
        </authorList>
    </citation>
    <scope>NUCLEOTIDE SEQUENCE [LARGE SCALE GENOMIC DNA]</scope>
    <source>
        <strain evidence="3 4">DSM 4868</strain>
    </source>
</reference>
<evidence type="ECO:0000313" key="4">
    <source>
        <dbReference type="Proteomes" id="UP000295142"/>
    </source>
</evidence>
<keyword evidence="1" id="KW-0175">Coiled coil</keyword>
<keyword evidence="4" id="KW-1185">Reference proteome</keyword>
<organism evidence="3 4">
    <name type="scientific">Rhodovulum euryhalinum</name>
    <dbReference type="NCBI Taxonomy" id="35805"/>
    <lineage>
        <taxon>Bacteria</taxon>
        <taxon>Pseudomonadati</taxon>
        <taxon>Pseudomonadota</taxon>
        <taxon>Alphaproteobacteria</taxon>
        <taxon>Rhodobacterales</taxon>
        <taxon>Paracoccaceae</taxon>
        <taxon>Rhodovulum</taxon>
    </lineage>
</organism>
<protein>
    <submittedName>
        <fullName evidence="3">Uncharacterized protein</fullName>
    </submittedName>
</protein>
<sequence>MILNILKWATLPAIRFFTSKPGRWAIVESASVLAIAALGALFYVQAGQRADEIHALRDRMSGVQEELRAERQKNAELAARHAAELDAIRAAAERRDVLRFSSDLLTDRLDAVADQPLAASTRELLEWAAETR</sequence>
<feature type="transmembrane region" description="Helical" evidence="2">
    <location>
        <begin position="24"/>
        <end position="44"/>
    </location>
</feature>
<keyword evidence="2" id="KW-0812">Transmembrane</keyword>
<dbReference type="AlphaFoldDB" id="A0A4R2K6U0"/>
<gene>
    <name evidence="3" type="ORF">EV655_1197</name>
</gene>
<keyword evidence="2" id="KW-1133">Transmembrane helix</keyword>
<evidence type="ECO:0000256" key="2">
    <source>
        <dbReference type="SAM" id="Phobius"/>
    </source>
</evidence>
<keyword evidence="2" id="KW-0472">Membrane</keyword>
<name>A0A4R2K6U0_9RHOB</name>
<evidence type="ECO:0000313" key="3">
    <source>
        <dbReference type="EMBL" id="TCO69011.1"/>
    </source>
</evidence>
<dbReference type="EMBL" id="SLWW01000019">
    <property type="protein sequence ID" value="TCO69011.1"/>
    <property type="molecule type" value="Genomic_DNA"/>
</dbReference>
<proteinExistence type="predicted"/>
<dbReference type="Proteomes" id="UP000295142">
    <property type="component" value="Unassembled WGS sequence"/>
</dbReference>
<feature type="coiled-coil region" evidence="1">
    <location>
        <begin position="53"/>
        <end position="80"/>
    </location>
</feature>
<dbReference type="RefSeq" id="WP_132546564.1">
    <property type="nucleotide sequence ID" value="NZ_SLWW01000019.1"/>
</dbReference>
<evidence type="ECO:0000256" key="1">
    <source>
        <dbReference type="SAM" id="Coils"/>
    </source>
</evidence>